<comment type="caution">
    <text evidence="5">The sequence shown here is derived from an EMBL/GenBank/DDBJ whole genome shotgun (WGS) entry which is preliminary data.</text>
</comment>
<feature type="transmembrane region" description="Helical" evidence="4">
    <location>
        <begin position="80"/>
        <end position="106"/>
    </location>
</feature>
<gene>
    <name evidence="5" type="ORF">Fcan01_02550</name>
</gene>
<dbReference type="STRING" id="158441.A0A226EZ74"/>
<keyword evidence="4" id="KW-0472">Membrane</keyword>
<evidence type="ECO:0000313" key="5">
    <source>
        <dbReference type="EMBL" id="OXA62151.1"/>
    </source>
</evidence>
<evidence type="ECO:0000256" key="2">
    <source>
        <dbReference type="ARBA" id="ARBA00017835"/>
    </source>
</evidence>
<evidence type="ECO:0000256" key="4">
    <source>
        <dbReference type="SAM" id="Phobius"/>
    </source>
</evidence>
<dbReference type="GO" id="GO:0000266">
    <property type="term" value="P:mitochondrial fission"/>
    <property type="evidence" value="ECO:0007669"/>
    <property type="project" value="TreeGrafter"/>
</dbReference>
<dbReference type="EMBL" id="LNIX01000001">
    <property type="protein sequence ID" value="OXA62151.1"/>
    <property type="molecule type" value="Genomic_DNA"/>
</dbReference>
<dbReference type="Proteomes" id="UP000198287">
    <property type="component" value="Unassembled WGS sequence"/>
</dbReference>
<keyword evidence="4" id="KW-0812">Transmembrane</keyword>
<evidence type="ECO:0000256" key="3">
    <source>
        <dbReference type="ARBA" id="ARBA00029631"/>
    </source>
</evidence>
<dbReference type="PANTHER" id="PTHR11001">
    <property type="entry name" value="MITOCHONDRIAL FISSION PROCESS PROTEIN 1"/>
    <property type="match status" value="1"/>
</dbReference>
<dbReference type="PANTHER" id="PTHR11001:SF2">
    <property type="entry name" value="MITOCHONDRIAL FISSION PROCESS PROTEIN 1"/>
    <property type="match status" value="1"/>
</dbReference>
<proteinExistence type="inferred from homology"/>
<reference evidence="5 6" key="1">
    <citation type="submission" date="2015-12" db="EMBL/GenBank/DDBJ databases">
        <title>The genome of Folsomia candida.</title>
        <authorList>
            <person name="Faddeeva A."/>
            <person name="Derks M.F."/>
            <person name="Anvar Y."/>
            <person name="Smit S."/>
            <person name="Van Straalen N."/>
            <person name="Roelofs D."/>
        </authorList>
    </citation>
    <scope>NUCLEOTIDE SEQUENCE [LARGE SCALE GENOMIC DNA]</scope>
    <source>
        <strain evidence="5 6">VU population</strain>
        <tissue evidence="5">Whole body</tissue>
    </source>
</reference>
<keyword evidence="4" id="KW-1133">Transmembrane helix</keyword>
<sequence length="158" mass="17785">MSTEKPDTTPKNKIDIWRDTPVRLLGYANEVGESFRALVHVNAVRLSYGVAFAYVFADTNDKTKKEMNQKRKIIAAADTLIWQTLASVAIPGFTINRLCALSLFLLSKNKKLSLPMRKWTTTAIGLASIPFIVKPIDHGVDFLMESTFRKFFHPEIGP</sequence>
<protein>
    <recommendedName>
        <fullName evidence="2">Mitochondrial fission process protein 1</fullName>
    </recommendedName>
    <alternativeName>
        <fullName evidence="3">Mitochondrial 18 kDa protein</fullName>
    </alternativeName>
</protein>
<comment type="similarity">
    <text evidence="1">Belongs to the MTFP1 family.</text>
</comment>
<organism evidence="5 6">
    <name type="scientific">Folsomia candida</name>
    <name type="common">Springtail</name>
    <dbReference type="NCBI Taxonomy" id="158441"/>
    <lineage>
        <taxon>Eukaryota</taxon>
        <taxon>Metazoa</taxon>
        <taxon>Ecdysozoa</taxon>
        <taxon>Arthropoda</taxon>
        <taxon>Hexapoda</taxon>
        <taxon>Collembola</taxon>
        <taxon>Entomobryomorpha</taxon>
        <taxon>Isotomoidea</taxon>
        <taxon>Isotomidae</taxon>
        <taxon>Proisotominae</taxon>
        <taxon>Folsomia</taxon>
    </lineage>
</organism>
<accession>A0A226EZ74</accession>
<dbReference type="AlphaFoldDB" id="A0A226EZ74"/>
<evidence type="ECO:0000313" key="6">
    <source>
        <dbReference type="Proteomes" id="UP000198287"/>
    </source>
</evidence>
<dbReference type="OMA" id="DVFTWQM"/>
<evidence type="ECO:0000256" key="1">
    <source>
        <dbReference type="ARBA" id="ARBA00009224"/>
    </source>
</evidence>
<keyword evidence="6" id="KW-1185">Reference proteome</keyword>
<dbReference type="OrthoDB" id="424969at2759"/>
<name>A0A226EZ74_FOLCA</name>
<dbReference type="GO" id="GO:0005739">
    <property type="term" value="C:mitochondrion"/>
    <property type="evidence" value="ECO:0007669"/>
    <property type="project" value="TreeGrafter"/>
</dbReference>
<dbReference type="Pfam" id="PF10558">
    <property type="entry name" value="MTP18"/>
    <property type="match status" value="1"/>
</dbReference>
<dbReference type="InterPro" id="IPR019560">
    <property type="entry name" value="Mitochondrial_18_kDa_protein"/>
</dbReference>